<dbReference type="EMBL" id="JAQOWY010000016">
    <property type="protein sequence ID" value="KAK1855848.1"/>
    <property type="molecule type" value="Genomic_DNA"/>
</dbReference>
<proteinExistence type="predicted"/>
<accession>A0AAD9AWE9</accession>
<dbReference type="Proteomes" id="UP001243330">
    <property type="component" value="Unassembled WGS sequence"/>
</dbReference>
<evidence type="ECO:0000313" key="1">
    <source>
        <dbReference type="EMBL" id="KAK1855848.1"/>
    </source>
</evidence>
<evidence type="ECO:0000313" key="2">
    <source>
        <dbReference type="Proteomes" id="UP001243330"/>
    </source>
</evidence>
<gene>
    <name evidence="1" type="ORF">CCHR01_01551</name>
</gene>
<reference evidence="1" key="1">
    <citation type="submission" date="2023-01" db="EMBL/GenBank/DDBJ databases">
        <title>Colletotrichum chrysophilum M932 genome sequence.</title>
        <authorList>
            <person name="Baroncelli R."/>
        </authorList>
    </citation>
    <scope>NUCLEOTIDE SEQUENCE</scope>
    <source>
        <strain evidence="1">M932</strain>
    </source>
</reference>
<keyword evidence="2" id="KW-1185">Reference proteome</keyword>
<organism evidence="1 2">
    <name type="scientific">Colletotrichum chrysophilum</name>
    <dbReference type="NCBI Taxonomy" id="1836956"/>
    <lineage>
        <taxon>Eukaryota</taxon>
        <taxon>Fungi</taxon>
        <taxon>Dikarya</taxon>
        <taxon>Ascomycota</taxon>
        <taxon>Pezizomycotina</taxon>
        <taxon>Sordariomycetes</taxon>
        <taxon>Hypocreomycetidae</taxon>
        <taxon>Glomerellales</taxon>
        <taxon>Glomerellaceae</taxon>
        <taxon>Colletotrichum</taxon>
        <taxon>Colletotrichum gloeosporioides species complex</taxon>
    </lineage>
</organism>
<name>A0AAD9AWE9_9PEZI</name>
<dbReference type="AlphaFoldDB" id="A0AAD9AWE9"/>
<sequence>MLEQADLEISRHPATLCRHISSVPPTVQLLENFSYSLSRVPTVVGRLRESSYGLSNSEGAVEWIDGPRSPHSSASDVRRMVYFQYDVSKHTLQ</sequence>
<protein>
    <submittedName>
        <fullName evidence="1">Uncharacterized protein</fullName>
    </submittedName>
</protein>
<comment type="caution">
    <text evidence="1">The sequence shown here is derived from an EMBL/GenBank/DDBJ whole genome shotgun (WGS) entry which is preliminary data.</text>
</comment>